<keyword evidence="1" id="KW-1133">Transmembrane helix</keyword>
<protein>
    <submittedName>
        <fullName evidence="2">Uncharacterized protein</fullName>
    </submittedName>
</protein>
<evidence type="ECO:0000256" key="1">
    <source>
        <dbReference type="SAM" id="Phobius"/>
    </source>
</evidence>
<organism evidence="2 3">
    <name type="scientific">Candidatus Nitronauta litoralis</name>
    <dbReference type="NCBI Taxonomy" id="2705533"/>
    <lineage>
        <taxon>Bacteria</taxon>
        <taxon>Pseudomonadati</taxon>
        <taxon>Nitrospinota/Tectimicrobiota group</taxon>
        <taxon>Nitrospinota</taxon>
        <taxon>Nitrospinia</taxon>
        <taxon>Nitrospinales</taxon>
        <taxon>Nitrospinaceae</taxon>
        <taxon>Candidatus Nitronauta</taxon>
    </lineage>
</organism>
<feature type="transmembrane region" description="Helical" evidence="1">
    <location>
        <begin position="68"/>
        <end position="89"/>
    </location>
</feature>
<evidence type="ECO:0000313" key="3">
    <source>
        <dbReference type="Proteomes" id="UP000594688"/>
    </source>
</evidence>
<evidence type="ECO:0000313" key="2">
    <source>
        <dbReference type="EMBL" id="QPJ62626.1"/>
    </source>
</evidence>
<dbReference type="KEGG" id="nli:G3M70_12380"/>
<dbReference type="AlphaFoldDB" id="A0A7T0G192"/>
<proteinExistence type="predicted"/>
<sequence>MNFGGFLYAGVEFEKKGPIMKISWLYYFFGAFIGGVCGVVIWLILLMVERSGQPILSSLPQKFGVFGVYLQHLYNVLPLFTIILGVVLVRKMFPERFEEDEDKKPNAS</sequence>
<dbReference type="EMBL" id="CP048685">
    <property type="protein sequence ID" value="QPJ62626.1"/>
    <property type="molecule type" value="Genomic_DNA"/>
</dbReference>
<feature type="transmembrane region" description="Helical" evidence="1">
    <location>
        <begin position="24"/>
        <end position="48"/>
    </location>
</feature>
<accession>A0A7T0G192</accession>
<name>A0A7T0G192_9BACT</name>
<keyword evidence="1" id="KW-0812">Transmembrane</keyword>
<dbReference type="Proteomes" id="UP000594688">
    <property type="component" value="Chromosome"/>
</dbReference>
<reference evidence="2 3" key="1">
    <citation type="submission" date="2020-02" db="EMBL/GenBank/DDBJ databases">
        <title>Genomic and physiological characterization of two novel Nitrospinaceae genera.</title>
        <authorList>
            <person name="Mueller A.J."/>
            <person name="Jung M.-Y."/>
            <person name="Strachan C.R."/>
            <person name="Herbold C.W."/>
            <person name="Kirkegaard R.H."/>
            <person name="Daims H."/>
        </authorList>
    </citation>
    <scope>NUCLEOTIDE SEQUENCE [LARGE SCALE GENOMIC DNA]</scope>
    <source>
        <strain evidence="2">EB</strain>
    </source>
</reference>
<keyword evidence="1" id="KW-0472">Membrane</keyword>
<gene>
    <name evidence="2" type="ORF">G3M70_12380</name>
</gene>